<gene>
    <name evidence="3" type="ORF">N7468_002300</name>
</gene>
<dbReference type="EMBL" id="JAPQKS010000002">
    <property type="protein sequence ID" value="KAJ5247317.1"/>
    <property type="molecule type" value="Genomic_DNA"/>
</dbReference>
<feature type="domain" description="Gal80p-like C-terminal" evidence="2">
    <location>
        <begin position="219"/>
        <end position="273"/>
    </location>
</feature>
<dbReference type="GO" id="GO:0000166">
    <property type="term" value="F:nucleotide binding"/>
    <property type="evidence" value="ECO:0007669"/>
    <property type="project" value="InterPro"/>
</dbReference>
<feature type="domain" description="Gal80p-like C-terminal" evidence="2">
    <location>
        <begin position="142"/>
        <end position="200"/>
    </location>
</feature>
<proteinExistence type="predicted"/>
<dbReference type="Pfam" id="PF01408">
    <property type="entry name" value="GFO_IDH_MocA"/>
    <property type="match status" value="1"/>
</dbReference>
<dbReference type="Gene3D" id="3.30.360.10">
    <property type="entry name" value="Dihydrodipicolinate Reductase, domain 2"/>
    <property type="match status" value="1"/>
</dbReference>
<dbReference type="PANTHER" id="PTHR43708:SF1">
    <property type="entry name" value="GALACTOSE_LACTOSE METABOLISM REGULATORY PROTEIN GAL80"/>
    <property type="match status" value="1"/>
</dbReference>
<dbReference type="Pfam" id="PF22685">
    <property type="entry name" value="Gal80p_C-like"/>
    <property type="match status" value="2"/>
</dbReference>
<dbReference type="SUPFAM" id="SSF55347">
    <property type="entry name" value="Glyceraldehyde-3-phosphate dehydrogenase-like, C-terminal domain"/>
    <property type="match status" value="1"/>
</dbReference>
<dbReference type="SUPFAM" id="SSF51735">
    <property type="entry name" value="NAD(P)-binding Rossmann-fold domains"/>
    <property type="match status" value="1"/>
</dbReference>
<evidence type="ECO:0000313" key="3">
    <source>
        <dbReference type="EMBL" id="KAJ5247317.1"/>
    </source>
</evidence>
<organism evidence="3 4">
    <name type="scientific">Penicillium chermesinum</name>
    <dbReference type="NCBI Taxonomy" id="63820"/>
    <lineage>
        <taxon>Eukaryota</taxon>
        <taxon>Fungi</taxon>
        <taxon>Dikarya</taxon>
        <taxon>Ascomycota</taxon>
        <taxon>Pezizomycotina</taxon>
        <taxon>Eurotiomycetes</taxon>
        <taxon>Eurotiomycetidae</taxon>
        <taxon>Eurotiales</taxon>
        <taxon>Aspergillaceae</taxon>
        <taxon>Penicillium</taxon>
    </lineage>
</organism>
<sequence>MAPIRVGLIGLSSTSTSFAAGAWAAKAHLPWLLKSPDYKLVALANSSVEAAKASIKAHGLPAETRAYGTPEEIANDPDVDLVVVSVNVAKHYDLIKPALHAKKDAFVEWPLGANTTEAAELTELAKANGVKTVVGLQARADPIVIKTKEIVQSGVLGNLTSSNVVVANSAFPTQTWFAGAEYYLSKDSGGNMLTIFFGHFDFEDALPHGDYRGWPRKVVQENYPRTAPDHLLVQGTLENGALASISVRATEEAVDDVGFCWVITGTKGELELTRPPGSWQTGPPEGTLRLRVGKNAAEAIDFSTIHSSDVATTEEPNMAAVYDAFAKGQDDRFSTFESSLRVHKLLDRIVQAS</sequence>
<dbReference type="RefSeq" id="XP_058334738.1">
    <property type="nucleotide sequence ID" value="XM_058471597.1"/>
</dbReference>
<name>A0A9W9PL53_9EURO</name>
<evidence type="ECO:0008006" key="5">
    <source>
        <dbReference type="Google" id="ProtNLM"/>
    </source>
</evidence>
<dbReference type="PANTHER" id="PTHR43708">
    <property type="entry name" value="CONSERVED EXPRESSED OXIDOREDUCTASE (EUROFUNG)"/>
    <property type="match status" value="1"/>
</dbReference>
<dbReference type="AlphaFoldDB" id="A0A9W9PL53"/>
<dbReference type="InterPro" id="IPR000683">
    <property type="entry name" value="Gfo/Idh/MocA-like_OxRdtase_N"/>
</dbReference>
<dbReference type="InterPro" id="IPR051317">
    <property type="entry name" value="Gfo/Idh/MocA_oxidoreduct"/>
</dbReference>
<feature type="domain" description="Gfo/Idh/MocA-like oxidoreductase N-terminal" evidence="1">
    <location>
        <begin position="21"/>
        <end position="135"/>
    </location>
</feature>
<reference evidence="3" key="1">
    <citation type="submission" date="2022-11" db="EMBL/GenBank/DDBJ databases">
        <authorList>
            <person name="Petersen C."/>
        </authorList>
    </citation>
    <scope>NUCLEOTIDE SEQUENCE</scope>
    <source>
        <strain evidence="3">IBT 19713</strain>
    </source>
</reference>
<evidence type="ECO:0000313" key="4">
    <source>
        <dbReference type="Proteomes" id="UP001150941"/>
    </source>
</evidence>
<dbReference type="InterPro" id="IPR036291">
    <property type="entry name" value="NAD(P)-bd_dom_sf"/>
</dbReference>
<evidence type="ECO:0000259" key="1">
    <source>
        <dbReference type="Pfam" id="PF01408"/>
    </source>
</evidence>
<dbReference type="InterPro" id="IPR055080">
    <property type="entry name" value="Gal80p-like_C"/>
</dbReference>
<evidence type="ECO:0000259" key="2">
    <source>
        <dbReference type="Pfam" id="PF22685"/>
    </source>
</evidence>
<dbReference type="GeneID" id="83198900"/>
<protein>
    <recommendedName>
        <fullName evidence="5">Oxidoreductase</fullName>
    </recommendedName>
</protein>
<reference evidence="3" key="2">
    <citation type="journal article" date="2023" name="IMA Fungus">
        <title>Comparative genomic study of the Penicillium genus elucidates a diverse pangenome and 15 lateral gene transfer events.</title>
        <authorList>
            <person name="Petersen C."/>
            <person name="Sorensen T."/>
            <person name="Nielsen M.R."/>
            <person name="Sondergaard T.E."/>
            <person name="Sorensen J.L."/>
            <person name="Fitzpatrick D.A."/>
            <person name="Frisvad J.C."/>
            <person name="Nielsen K.L."/>
        </authorList>
    </citation>
    <scope>NUCLEOTIDE SEQUENCE</scope>
    <source>
        <strain evidence="3">IBT 19713</strain>
    </source>
</reference>
<comment type="caution">
    <text evidence="3">The sequence shown here is derived from an EMBL/GenBank/DDBJ whole genome shotgun (WGS) entry which is preliminary data.</text>
</comment>
<dbReference type="Proteomes" id="UP001150941">
    <property type="component" value="Unassembled WGS sequence"/>
</dbReference>
<dbReference type="OrthoDB" id="64915at2759"/>
<keyword evidence="4" id="KW-1185">Reference proteome</keyword>
<accession>A0A9W9PL53</accession>
<dbReference type="Gene3D" id="3.40.50.720">
    <property type="entry name" value="NAD(P)-binding Rossmann-like Domain"/>
    <property type="match status" value="1"/>
</dbReference>